<feature type="binding site" evidence="8">
    <location>
        <position position="49"/>
    </location>
    <ligand>
        <name>Fe cation</name>
        <dbReference type="ChEBI" id="CHEBI:24875"/>
        <note>catalytic</note>
    </ligand>
</feature>
<keyword evidence="10" id="KW-1185">Reference proteome</keyword>
<feature type="region of interest" description="Domain B" evidence="8">
    <location>
        <begin position="199"/>
        <end position="335"/>
    </location>
</feature>
<feature type="binding site" evidence="8">
    <location>
        <position position="55"/>
    </location>
    <ligand>
        <name>substrate</name>
    </ligand>
</feature>
<protein>
    <recommendedName>
        <fullName evidence="8">3-hydroxyanthranilate 3,4-dioxygenase</fullName>
        <ecNumber evidence="8">1.13.11.6</ecNumber>
    </recommendedName>
    <alternativeName>
        <fullName evidence="8">3-hydroxyanthranilate oxygenase</fullName>
        <shortName evidence="8">3-HAO</shortName>
    </alternativeName>
    <alternativeName>
        <fullName evidence="8">3-hydroxyanthranilic acid dioxygenase</fullName>
        <shortName evidence="8">HAD</shortName>
    </alternativeName>
</protein>
<dbReference type="GO" id="GO:0005737">
    <property type="term" value="C:cytoplasm"/>
    <property type="evidence" value="ECO:0007669"/>
    <property type="project" value="UniProtKB-SubCell"/>
</dbReference>
<dbReference type="OMA" id="MWLWQLE"/>
<dbReference type="GO" id="GO:0019805">
    <property type="term" value="P:quinolinate biosynthetic process"/>
    <property type="evidence" value="ECO:0007669"/>
    <property type="project" value="UniProtKB-UniRule"/>
</dbReference>
<dbReference type="EMBL" id="JAPWDV010000003">
    <property type="protein sequence ID" value="KAJ6217774.1"/>
    <property type="molecule type" value="Genomic_DNA"/>
</dbReference>
<keyword evidence="6 8" id="KW-0560">Oxidoreductase</keyword>
<keyword evidence="7 8" id="KW-0408">Iron</keyword>
<dbReference type="CDD" id="cd06123">
    <property type="entry name" value="cupin_HAO"/>
    <property type="match status" value="1"/>
</dbReference>
<dbReference type="InterPro" id="IPR010329">
    <property type="entry name" value="3hydroanth_dOase"/>
</dbReference>
<comment type="subcellular location">
    <subcellularLocation>
        <location evidence="8">Cytoplasm</location>
    </subcellularLocation>
</comment>
<dbReference type="GO" id="GO:0000334">
    <property type="term" value="F:3-hydroxyanthranilate 3,4-dioxygenase activity"/>
    <property type="evidence" value="ECO:0007669"/>
    <property type="project" value="UniProtKB-UniRule"/>
</dbReference>
<feature type="binding site" evidence="8">
    <location>
        <position position="97"/>
    </location>
    <ligand>
        <name>substrate</name>
    </ligand>
</feature>
<dbReference type="EC" id="1.13.11.6" evidence="8"/>
<keyword evidence="4 8" id="KW-0479">Metal-binding</keyword>
<evidence type="ECO:0000256" key="8">
    <source>
        <dbReference type="HAMAP-Rule" id="MF_03019"/>
    </source>
</evidence>
<dbReference type="InterPro" id="IPR014710">
    <property type="entry name" value="RmlC-like_jellyroll"/>
</dbReference>
<dbReference type="GO" id="GO:0008198">
    <property type="term" value="F:ferrous iron binding"/>
    <property type="evidence" value="ECO:0007669"/>
    <property type="project" value="UniProtKB-UniRule"/>
</dbReference>
<evidence type="ECO:0000256" key="6">
    <source>
        <dbReference type="ARBA" id="ARBA00023002"/>
    </source>
</evidence>
<dbReference type="GO" id="GO:0034354">
    <property type="term" value="P:'de novo' NAD+ biosynthetic process from L-tryptophan"/>
    <property type="evidence" value="ECO:0007669"/>
    <property type="project" value="UniProtKB-UniRule"/>
</dbReference>
<dbReference type="PANTHER" id="PTHR15497">
    <property type="entry name" value="3-HYDROXYANTHRANILATE 3,4-DIOXYGENASE"/>
    <property type="match status" value="1"/>
</dbReference>
<comment type="cofactor">
    <cofactor evidence="1 8">
        <name>Fe(2+)</name>
        <dbReference type="ChEBI" id="CHEBI:29033"/>
    </cofactor>
</comment>
<feature type="region of interest" description="Domain A (catalytic)" evidence="8">
    <location>
        <begin position="1"/>
        <end position="199"/>
    </location>
</feature>
<dbReference type="Gene3D" id="2.60.120.10">
    <property type="entry name" value="Jelly Rolls"/>
    <property type="match status" value="2"/>
</dbReference>
<evidence type="ECO:0000256" key="7">
    <source>
        <dbReference type="ARBA" id="ARBA00023004"/>
    </source>
</evidence>
<comment type="similarity">
    <text evidence="8">Belongs to the 3-HAO family.</text>
</comment>
<feature type="binding site" evidence="8">
    <location>
        <position position="45"/>
    </location>
    <ligand>
        <name>O2</name>
        <dbReference type="ChEBI" id="CHEBI:15379"/>
    </ligand>
</feature>
<evidence type="ECO:0000256" key="5">
    <source>
        <dbReference type="ARBA" id="ARBA00022964"/>
    </source>
</evidence>
<comment type="caution">
    <text evidence="8">Lacks conserved residue(s) required for the propagation of feature annotation.</text>
</comment>
<comment type="catalytic activity">
    <reaction evidence="8">
        <text>3-hydroxyanthranilate + O2 = (2Z,4Z)-2-amino-3-carboxymuconate 6-semialdehyde</text>
        <dbReference type="Rhea" id="RHEA:17953"/>
        <dbReference type="ChEBI" id="CHEBI:15379"/>
        <dbReference type="ChEBI" id="CHEBI:36559"/>
        <dbReference type="ChEBI" id="CHEBI:77612"/>
        <dbReference type="EC" id="1.13.11.6"/>
    </reaction>
</comment>
<evidence type="ECO:0000313" key="9">
    <source>
        <dbReference type="EMBL" id="KAJ6217774.1"/>
    </source>
</evidence>
<dbReference type="GO" id="GO:0043420">
    <property type="term" value="P:anthranilate metabolic process"/>
    <property type="evidence" value="ECO:0007669"/>
    <property type="project" value="UniProtKB-UniRule"/>
</dbReference>
<evidence type="ECO:0000256" key="4">
    <source>
        <dbReference type="ARBA" id="ARBA00022723"/>
    </source>
</evidence>
<dbReference type="Pfam" id="PF06052">
    <property type="entry name" value="3-HAO"/>
    <property type="match status" value="2"/>
</dbReference>
<evidence type="ECO:0000256" key="1">
    <source>
        <dbReference type="ARBA" id="ARBA00001954"/>
    </source>
</evidence>
<dbReference type="Proteomes" id="UP001142055">
    <property type="component" value="Chromosome 3"/>
</dbReference>
<feature type="binding site" evidence="8">
    <location>
        <position position="93"/>
    </location>
    <ligand>
        <name>Fe cation</name>
        <dbReference type="ChEBI" id="CHEBI:24875"/>
        <note>catalytic</note>
    </ligand>
</feature>
<feature type="binding site" evidence="8">
    <location>
        <position position="55"/>
    </location>
    <ligand>
        <name>Fe cation</name>
        <dbReference type="ChEBI" id="CHEBI:24875"/>
        <note>catalytic</note>
    </ligand>
</feature>
<keyword evidence="8" id="KW-0963">Cytoplasm</keyword>
<sequence>MNPNLPISVSKWLQENQTFFKPPVCNKLIYNDQLKVFYVGGPNQRTDYHVELGEEFFYMLKGDMQLNVIERGQPKSIIIREGEAFLLPARIPHSPQRFPNTIGILSLSFIDQSIYCLSIRSYLGLVIERDRSPNELDALRYYVSDEQRDHNNCSTIDRNCILFERWLHCTDLGTQLAPIMKQFFDSDLFKTGIPSNDSCLIEAPYADDVTTVTMAPINLSKWLKCAVEEIESVGWKALFDDDDDDRRQQWTTSSCYRYKTKVKIFGGDFKHRFEPDPHGETYFWQLAIKSQLEIDNTLMMLENGHSVIAPPNSKICLKTQSGGFTLVVSMSHSGQ</sequence>
<keyword evidence="5 8" id="KW-0223">Dioxygenase</keyword>
<accession>A0A9Q0M2R2</accession>
<dbReference type="PANTHER" id="PTHR15497:SF1">
    <property type="entry name" value="3-HYDROXYANTHRANILATE 3,4-DIOXYGENASE"/>
    <property type="match status" value="1"/>
</dbReference>
<name>A0A9Q0M2R2_BLOTA</name>
<feature type="binding site" evidence="8">
    <location>
        <position position="128"/>
    </location>
    <ligand>
        <name>substrate</name>
    </ligand>
</feature>
<comment type="function">
    <text evidence="2 8">Catalyzes the oxidative ring opening of 3-hydroxyanthranilate to 2-amino-3-carboxymuconate semialdehyde, which spontaneously cyclizes to quinolinate.</text>
</comment>
<dbReference type="InterPro" id="IPR011051">
    <property type="entry name" value="RmlC_Cupin_sf"/>
</dbReference>
<comment type="caution">
    <text evidence="9">The sequence shown here is derived from an EMBL/GenBank/DDBJ whole genome shotgun (WGS) entry which is preliminary data.</text>
</comment>
<organism evidence="9 10">
    <name type="scientific">Blomia tropicalis</name>
    <name type="common">Mite</name>
    <dbReference type="NCBI Taxonomy" id="40697"/>
    <lineage>
        <taxon>Eukaryota</taxon>
        <taxon>Metazoa</taxon>
        <taxon>Ecdysozoa</taxon>
        <taxon>Arthropoda</taxon>
        <taxon>Chelicerata</taxon>
        <taxon>Arachnida</taxon>
        <taxon>Acari</taxon>
        <taxon>Acariformes</taxon>
        <taxon>Sarcoptiformes</taxon>
        <taxon>Astigmata</taxon>
        <taxon>Glycyphagoidea</taxon>
        <taxon>Echimyopodidae</taxon>
        <taxon>Blomia</taxon>
    </lineage>
</organism>
<evidence type="ECO:0000313" key="10">
    <source>
        <dbReference type="Proteomes" id="UP001142055"/>
    </source>
</evidence>
<dbReference type="AlphaFoldDB" id="A0A9Q0M2R2"/>
<keyword evidence="3 8" id="KW-0662">Pyridine nucleotide biosynthesis</keyword>
<reference evidence="9" key="1">
    <citation type="submission" date="2022-12" db="EMBL/GenBank/DDBJ databases">
        <title>Genome assemblies of Blomia tropicalis.</title>
        <authorList>
            <person name="Cui Y."/>
        </authorList>
    </citation>
    <scope>NUCLEOTIDE SEQUENCE</scope>
    <source>
        <tissue evidence="9">Adult mites</tissue>
    </source>
</reference>
<evidence type="ECO:0000256" key="2">
    <source>
        <dbReference type="ARBA" id="ARBA00002752"/>
    </source>
</evidence>
<comment type="pathway">
    <text evidence="8">Cofactor biosynthesis; NAD(+) biosynthesis; quinolinate from L-kynurenine: step 3/3.</text>
</comment>
<dbReference type="GO" id="GO:0006569">
    <property type="term" value="P:L-tryptophan catabolic process"/>
    <property type="evidence" value="ECO:0007669"/>
    <property type="project" value="UniProtKB-UniRule"/>
</dbReference>
<proteinExistence type="inferred from homology"/>
<evidence type="ECO:0000256" key="3">
    <source>
        <dbReference type="ARBA" id="ARBA00022642"/>
    </source>
</evidence>
<gene>
    <name evidence="9" type="ORF">RDWZM_008931</name>
</gene>
<dbReference type="SUPFAM" id="SSF51182">
    <property type="entry name" value="RmlC-like cupins"/>
    <property type="match status" value="2"/>
</dbReference>
<dbReference type="HAMAP" id="MF_00825">
    <property type="entry name" value="3_HAO"/>
    <property type="match status" value="1"/>
</dbReference>